<dbReference type="EMBL" id="UINC01121932">
    <property type="protein sequence ID" value="SVC97431.1"/>
    <property type="molecule type" value="Genomic_DNA"/>
</dbReference>
<gene>
    <name evidence="1" type="ORF">METZ01_LOCUS350285</name>
</gene>
<name>A0A382RLG0_9ZZZZ</name>
<feature type="non-terminal residue" evidence="1">
    <location>
        <position position="90"/>
    </location>
</feature>
<accession>A0A382RLG0</accession>
<organism evidence="1">
    <name type="scientific">marine metagenome</name>
    <dbReference type="NCBI Taxonomy" id="408172"/>
    <lineage>
        <taxon>unclassified sequences</taxon>
        <taxon>metagenomes</taxon>
        <taxon>ecological metagenomes</taxon>
    </lineage>
</organism>
<proteinExistence type="predicted"/>
<sequence length="90" mass="9959">MNYQELKQYFELHCKPSAAAKEGQKLGVEYEILVLVAGKKGSSKQGYHPLPVTGESGIPGVLERFQAAGKLDGLKWERKHESENLVGLFT</sequence>
<protein>
    <submittedName>
        <fullName evidence="1">Uncharacterized protein</fullName>
    </submittedName>
</protein>
<dbReference type="AlphaFoldDB" id="A0A382RLG0"/>
<reference evidence="1" key="1">
    <citation type="submission" date="2018-05" db="EMBL/GenBank/DDBJ databases">
        <authorList>
            <person name="Lanie J.A."/>
            <person name="Ng W.-L."/>
            <person name="Kazmierczak K.M."/>
            <person name="Andrzejewski T.M."/>
            <person name="Davidsen T.M."/>
            <person name="Wayne K.J."/>
            <person name="Tettelin H."/>
            <person name="Glass J.I."/>
            <person name="Rusch D."/>
            <person name="Podicherti R."/>
            <person name="Tsui H.-C.T."/>
            <person name="Winkler M.E."/>
        </authorList>
    </citation>
    <scope>NUCLEOTIDE SEQUENCE</scope>
</reference>
<evidence type="ECO:0000313" key="1">
    <source>
        <dbReference type="EMBL" id="SVC97431.1"/>
    </source>
</evidence>